<keyword evidence="2" id="KW-0812">Transmembrane</keyword>
<dbReference type="KEGG" id="taer:GT409_14555"/>
<accession>A0A6P1MF23</accession>
<dbReference type="Proteomes" id="UP000464954">
    <property type="component" value="Chromosome"/>
</dbReference>
<feature type="transmembrane region" description="Helical" evidence="2">
    <location>
        <begin position="12"/>
        <end position="30"/>
    </location>
</feature>
<keyword evidence="2" id="KW-1133">Transmembrane helix</keyword>
<protein>
    <recommendedName>
        <fullName evidence="5">HlyD family secretion protein</fullName>
    </recommendedName>
</protein>
<dbReference type="EMBL" id="CP047593">
    <property type="protein sequence ID" value="QHI70608.1"/>
    <property type="molecule type" value="Genomic_DNA"/>
</dbReference>
<gene>
    <name evidence="3" type="ORF">GT409_14555</name>
</gene>
<evidence type="ECO:0008006" key="5">
    <source>
        <dbReference type="Google" id="ProtNLM"/>
    </source>
</evidence>
<dbReference type="AlphaFoldDB" id="A0A6P1MF23"/>
<evidence type="ECO:0000256" key="2">
    <source>
        <dbReference type="SAM" id="Phobius"/>
    </source>
</evidence>
<dbReference type="RefSeq" id="WP_160629782.1">
    <property type="nucleotide sequence ID" value="NZ_CP047593.1"/>
</dbReference>
<name>A0A6P1MF23_9BACT</name>
<sequence>MAKSRFDRVKGTKDFLVAGVICIFLCLWAIRDAWFPTKKVLEKHPLTYPVTVAVSGVVKHIPVNVGDSVAGSAPLLTLQTRAYEEAVEAAEEAYKDVQGEEKDVLLEKLNALVQARENLKATTVACSDFMLKTTHGEDPLQGKVLEILAEPATEVEAGETVMLIQPKDTFYIFNKTLAVFSFILAAVFLFFHRVASR</sequence>
<evidence type="ECO:0000313" key="3">
    <source>
        <dbReference type="EMBL" id="QHI70608.1"/>
    </source>
</evidence>
<keyword evidence="2" id="KW-0472">Membrane</keyword>
<keyword evidence="4" id="KW-1185">Reference proteome</keyword>
<dbReference type="Gene3D" id="2.40.50.100">
    <property type="match status" value="1"/>
</dbReference>
<feature type="coiled-coil region" evidence="1">
    <location>
        <begin position="80"/>
        <end position="122"/>
    </location>
</feature>
<keyword evidence="1" id="KW-0175">Coiled coil</keyword>
<evidence type="ECO:0000313" key="4">
    <source>
        <dbReference type="Proteomes" id="UP000464954"/>
    </source>
</evidence>
<reference evidence="3 4" key="1">
    <citation type="submission" date="2020-01" db="EMBL/GenBank/DDBJ databases">
        <title>Ponticoccus aerotolerans gen. nov., sp. nov., an anaerobic bacterium and proposal of Ponticoccusceae fam. nov., Ponticoccusles ord. nov. and Ponticoccuse classis nov. in the phylum Kiritimatiellaeota.</title>
        <authorList>
            <person name="Zhou L.Y."/>
            <person name="Du Z.J."/>
        </authorList>
    </citation>
    <scope>NUCLEOTIDE SEQUENCE [LARGE SCALE GENOMIC DNA]</scope>
    <source>
        <strain evidence="3 4">S-5007</strain>
    </source>
</reference>
<feature type="transmembrane region" description="Helical" evidence="2">
    <location>
        <begin position="170"/>
        <end position="191"/>
    </location>
</feature>
<proteinExistence type="predicted"/>
<organism evidence="3 4">
    <name type="scientific">Tichowtungia aerotolerans</name>
    <dbReference type="NCBI Taxonomy" id="2697043"/>
    <lineage>
        <taxon>Bacteria</taxon>
        <taxon>Pseudomonadati</taxon>
        <taxon>Kiritimatiellota</taxon>
        <taxon>Tichowtungiia</taxon>
        <taxon>Tichowtungiales</taxon>
        <taxon>Tichowtungiaceae</taxon>
        <taxon>Tichowtungia</taxon>
    </lineage>
</organism>
<evidence type="ECO:0000256" key="1">
    <source>
        <dbReference type="SAM" id="Coils"/>
    </source>
</evidence>